<dbReference type="Proteomes" id="UP001060215">
    <property type="component" value="Chromosome 3"/>
</dbReference>
<name>A0ACC0IQE0_9ERIC</name>
<dbReference type="EMBL" id="CM045760">
    <property type="protein sequence ID" value="KAI8027132.1"/>
    <property type="molecule type" value="Genomic_DNA"/>
</dbReference>
<keyword evidence="2" id="KW-1185">Reference proteome</keyword>
<reference evidence="1 2" key="1">
    <citation type="journal article" date="2022" name="Plant J.">
        <title>Chromosome-level genome of Camellia lanceoleosa provides a valuable resource for understanding genome evolution and self-incompatibility.</title>
        <authorList>
            <person name="Gong W."/>
            <person name="Xiao S."/>
            <person name="Wang L."/>
            <person name="Liao Z."/>
            <person name="Chang Y."/>
            <person name="Mo W."/>
            <person name="Hu G."/>
            <person name="Li W."/>
            <person name="Zhao G."/>
            <person name="Zhu H."/>
            <person name="Hu X."/>
            <person name="Ji K."/>
            <person name="Xiang X."/>
            <person name="Song Q."/>
            <person name="Yuan D."/>
            <person name="Jin S."/>
            <person name="Zhang L."/>
        </authorList>
    </citation>
    <scope>NUCLEOTIDE SEQUENCE [LARGE SCALE GENOMIC DNA]</scope>
    <source>
        <strain evidence="1">SQ_2022a</strain>
    </source>
</reference>
<proteinExistence type="predicted"/>
<evidence type="ECO:0000313" key="2">
    <source>
        <dbReference type="Proteomes" id="UP001060215"/>
    </source>
</evidence>
<comment type="caution">
    <text evidence="1">The sequence shown here is derived from an EMBL/GenBank/DDBJ whole genome shotgun (WGS) entry which is preliminary data.</text>
</comment>
<protein>
    <submittedName>
        <fullName evidence="1">Uncharacterized protein</fullName>
    </submittedName>
</protein>
<organism evidence="1 2">
    <name type="scientific">Camellia lanceoleosa</name>
    <dbReference type="NCBI Taxonomy" id="1840588"/>
    <lineage>
        <taxon>Eukaryota</taxon>
        <taxon>Viridiplantae</taxon>
        <taxon>Streptophyta</taxon>
        <taxon>Embryophyta</taxon>
        <taxon>Tracheophyta</taxon>
        <taxon>Spermatophyta</taxon>
        <taxon>Magnoliopsida</taxon>
        <taxon>eudicotyledons</taxon>
        <taxon>Gunneridae</taxon>
        <taxon>Pentapetalae</taxon>
        <taxon>asterids</taxon>
        <taxon>Ericales</taxon>
        <taxon>Theaceae</taxon>
        <taxon>Camellia</taxon>
    </lineage>
</organism>
<accession>A0ACC0IQE0</accession>
<evidence type="ECO:0000313" key="1">
    <source>
        <dbReference type="EMBL" id="KAI8027132.1"/>
    </source>
</evidence>
<sequence length="45" mass="5033">MDRLSCMNARLRDGGVKKDRDHGSGSRQGSGLRLVESKQEEKTRS</sequence>
<gene>
    <name evidence="1" type="ORF">LOK49_LG02G01362</name>
</gene>